<dbReference type="SMART" id="SM00174">
    <property type="entry name" value="RHO"/>
    <property type="match status" value="1"/>
</dbReference>
<gene>
    <name evidence="4" type="ORF">DM02DRAFT_518352</name>
</gene>
<evidence type="ECO:0000256" key="1">
    <source>
        <dbReference type="ARBA" id="ARBA00022741"/>
    </source>
</evidence>
<dbReference type="Pfam" id="PF00071">
    <property type="entry name" value="Ras"/>
    <property type="match status" value="1"/>
</dbReference>
<dbReference type="Gene3D" id="3.40.50.300">
    <property type="entry name" value="P-loop containing nucleotide triphosphate hydrolases"/>
    <property type="match status" value="1"/>
</dbReference>
<keyword evidence="5" id="KW-1185">Reference proteome</keyword>
<feature type="region of interest" description="Disordered" evidence="3">
    <location>
        <begin position="129"/>
        <end position="154"/>
    </location>
</feature>
<feature type="compositionally biased region" description="Acidic residues" evidence="3">
    <location>
        <begin position="129"/>
        <end position="143"/>
    </location>
</feature>
<dbReference type="InterPro" id="IPR003578">
    <property type="entry name" value="Small_GTPase_Rho"/>
</dbReference>
<keyword evidence="2" id="KW-0342">GTP-binding</keyword>
<dbReference type="InterPro" id="IPR001806">
    <property type="entry name" value="Small_GTPase"/>
</dbReference>
<organism evidence="4 5">
    <name type="scientific">Periconia macrospinosa</name>
    <dbReference type="NCBI Taxonomy" id="97972"/>
    <lineage>
        <taxon>Eukaryota</taxon>
        <taxon>Fungi</taxon>
        <taxon>Dikarya</taxon>
        <taxon>Ascomycota</taxon>
        <taxon>Pezizomycotina</taxon>
        <taxon>Dothideomycetes</taxon>
        <taxon>Pleosporomycetidae</taxon>
        <taxon>Pleosporales</taxon>
        <taxon>Massarineae</taxon>
        <taxon>Periconiaceae</taxon>
        <taxon>Periconia</taxon>
    </lineage>
</organism>
<accession>A0A2V1E3J2</accession>
<reference evidence="4 5" key="1">
    <citation type="journal article" date="2018" name="Sci. Rep.">
        <title>Comparative genomics provides insights into the lifestyle and reveals functional heterogeneity of dark septate endophytic fungi.</title>
        <authorList>
            <person name="Knapp D.G."/>
            <person name="Nemeth J.B."/>
            <person name="Barry K."/>
            <person name="Hainaut M."/>
            <person name="Henrissat B."/>
            <person name="Johnson J."/>
            <person name="Kuo A."/>
            <person name="Lim J.H.P."/>
            <person name="Lipzen A."/>
            <person name="Nolan M."/>
            <person name="Ohm R.A."/>
            <person name="Tamas L."/>
            <person name="Grigoriev I.V."/>
            <person name="Spatafora J.W."/>
            <person name="Nagy L.G."/>
            <person name="Kovacs G.M."/>
        </authorList>
    </citation>
    <scope>NUCLEOTIDE SEQUENCE [LARGE SCALE GENOMIC DNA]</scope>
    <source>
        <strain evidence="4 5">DSE2036</strain>
    </source>
</reference>
<dbReference type="SMART" id="SM00175">
    <property type="entry name" value="RAB"/>
    <property type="match status" value="1"/>
</dbReference>
<dbReference type="InterPro" id="IPR027417">
    <property type="entry name" value="P-loop_NTPase"/>
</dbReference>
<evidence type="ECO:0000313" key="4">
    <source>
        <dbReference type="EMBL" id="PVI04722.1"/>
    </source>
</evidence>
<keyword evidence="1" id="KW-0547">Nucleotide-binding</keyword>
<dbReference type="GO" id="GO:0003924">
    <property type="term" value="F:GTPase activity"/>
    <property type="evidence" value="ECO:0007669"/>
    <property type="project" value="InterPro"/>
</dbReference>
<dbReference type="GO" id="GO:0005525">
    <property type="term" value="F:GTP binding"/>
    <property type="evidence" value="ECO:0007669"/>
    <property type="project" value="UniProtKB-KW"/>
</dbReference>
<dbReference type="Proteomes" id="UP000244855">
    <property type="component" value="Unassembled WGS sequence"/>
</dbReference>
<dbReference type="PANTHER" id="PTHR24072">
    <property type="entry name" value="RHO FAMILY GTPASE"/>
    <property type="match status" value="1"/>
</dbReference>
<dbReference type="STRING" id="97972.A0A2V1E3J2"/>
<dbReference type="PROSITE" id="PS51420">
    <property type="entry name" value="RHO"/>
    <property type="match status" value="1"/>
</dbReference>
<dbReference type="GO" id="GO:0007264">
    <property type="term" value="P:small GTPase-mediated signal transduction"/>
    <property type="evidence" value="ECO:0007669"/>
    <property type="project" value="InterPro"/>
</dbReference>
<evidence type="ECO:0000313" key="5">
    <source>
        <dbReference type="Proteomes" id="UP000244855"/>
    </source>
</evidence>
<dbReference type="EMBL" id="KZ805319">
    <property type="protein sequence ID" value="PVI04722.1"/>
    <property type="molecule type" value="Genomic_DNA"/>
</dbReference>
<dbReference type="PROSITE" id="PS51419">
    <property type="entry name" value="RAB"/>
    <property type="match status" value="1"/>
</dbReference>
<sequence>MFSGSLPIHHGILTSFCPRCVLVGDAGRLKTKMLLAYSAGQLSKKYVPTIFPNHALTVRVGGDAYTIGLFDTAGQEDYSSLRARMYPKTDIFLLCSDLERSEQFDSVPKWMLELEQCPQALKVLVGVTDPEDSDDEDENEEVEEHVGMNEREKERARRRMLAREHSALSYLECDVRAPETVMDVFSEAIAAVIERRLRTRERRRKSDVARRWLRALLPIAEVGGH</sequence>
<proteinExistence type="predicted"/>
<dbReference type="SUPFAM" id="SSF52540">
    <property type="entry name" value="P-loop containing nucleoside triphosphate hydrolases"/>
    <property type="match status" value="1"/>
</dbReference>
<dbReference type="AlphaFoldDB" id="A0A2V1E3J2"/>
<protein>
    <submittedName>
        <fullName evidence="4">P-loop containing nucleoside triphosphate hydrolase protein</fullName>
    </submittedName>
</protein>
<dbReference type="OrthoDB" id="8830751at2759"/>
<keyword evidence="4" id="KW-0378">Hydrolase</keyword>
<dbReference type="PRINTS" id="PR00449">
    <property type="entry name" value="RASTRNSFRMNG"/>
</dbReference>
<name>A0A2V1E3J2_9PLEO</name>
<evidence type="ECO:0000256" key="2">
    <source>
        <dbReference type="ARBA" id="ARBA00023134"/>
    </source>
</evidence>
<evidence type="ECO:0000256" key="3">
    <source>
        <dbReference type="SAM" id="MobiDB-lite"/>
    </source>
</evidence>
<feature type="compositionally biased region" description="Basic and acidic residues" evidence="3">
    <location>
        <begin position="144"/>
        <end position="154"/>
    </location>
</feature>
<dbReference type="SMART" id="SM00173">
    <property type="entry name" value="RAS"/>
    <property type="match status" value="1"/>
</dbReference>